<keyword evidence="1" id="KW-0472">Membrane</keyword>
<feature type="domain" description="NodB homology" evidence="2">
    <location>
        <begin position="71"/>
        <end position="250"/>
    </location>
</feature>
<dbReference type="CDD" id="cd10917">
    <property type="entry name" value="CE4_NodB_like_6s_7s"/>
    <property type="match status" value="2"/>
</dbReference>
<evidence type="ECO:0000313" key="4">
    <source>
        <dbReference type="Proteomes" id="UP000051063"/>
    </source>
</evidence>
<feature type="transmembrane region" description="Helical" evidence="1">
    <location>
        <begin position="12"/>
        <end position="34"/>
    </location>
</feature>
<dbReference type="PANTHER" id="PTHR10587">
    <property type="entry name" value="GLYCOSYL TRANSFERASE-RELATED"/>
    <property type="match status" value="1"/>
</dbReference>
<dbReference type="PROSITE" id="PS51257">
    <property type="entry name" value="PROKAR_LIPOPROTEIN"/>
    <property type="match status" value="1"/>
</dbReference>
<reference evidence="3 4" key="1">
    <citation type="submission" date="2015-09" db="EMBL/GenBank/DDBJ databases">
        <title>Genome sequencing project for genomic taxonomy and phylogenomics of Bacillus-like bacteria.</title>
        <authorList>
            <person name="Liu B."/>
            <person name="Wang J."/>
            <person name="Zhu Y."/>
            <person name="Liu G."/>
            <person name="Chen Q."/>
            <person name="Chen Z."/>
            <person name="Lan J."/>
            <person name="Che J."/>
            <person name="Ge C."/>
            <person name="Shi H."/>
            <person name="Pan Z."/>
            <person name="Liu X."/>
        </authorList>
    </citation>
    <scope>NUCLEOTIDE SEQUENCE [LARGE SCALE GENOMIC DNA]</scope>
    <source>
        <strain evidence="3 4">DSM 8552</strain>
    </source>
</reference>
<dbReference type="EMBL" id="LJJB01000013">
    <property type="protein sequence ID" value="KQL44320.1"/>
    <property type="molecule type" value="Genomic_DNA"/>
</dbReference>
<dbReference type="RefSeq" id="WP_055746911.1">
    <property type="nucleotide sequence ID" value="NZ_LJJB01000013.1"/>
</dbReference>
<dbReference type="InterPro" id="IPR011330">
    <property type="entry name" value="Glyco_hydro/deAcase_b/a-brl"/>
</dbReference>
<dbReference type="Proteomes" id="UP000051063">
    <property type="component" value="Unassembled WGS sequence"/>
</dbReference>
<organism evidence="3 4">
    <name type="scientific">Brevibacillus choshinensis</name>
    <dbReference type="NCBI Taxonomy" id="54911"/>
    <lineage>
        <taxon>Bacteria</taxon>
        <taxon>Bacillati</taxon>
        <taxon>Bacillota</taxon>
        <taxon>Bacilli</taxon>
        <taxon>Bacillales</taxon>
        <taxon>Paenibacillaceae</taxon>
        <taxon>Brevibacillus</taxon>
    </lineage>
</organism>
<keyword evidence="4" id="KW-1185">Reference proteome</keyword>
<gene>
    <name evidence="3" type="ORF">AN963_23225</name>
</gene>
<name>A0ABR5N1G0_BRECH</name>
<keyword evidence="1" id="KW-1133">Transmembrane helix</keyword>
<evidence type="ECO:0000259" key="2">
    <source>
        <dbReference type="PROSITE" id="PS51677"/>
    </source>
</evidence>
<dbReference type="PROSITE" id="PS51677">
    <property type="entry name" value="NODB"/>
    <property type="match status" value="2"/>
</dbReference>
<dbReference type="InterPro" id="IPR050248">
    <property type="entry name" value="Polysacc_deacetylase_ArnD"/>
</dbReference>
<proteinExistence type="predicted"/>
<dbReference type="InterPro" id="IPR002509">
    <property type="entry name" value="NODB_dom"/>
</dbReference>
<dbReference type="SUPFAM" id="SSF88713">
    <property type="entry name" value="Glycoside hydrolase/deacetylase"/>
    <property type="match status" value="2"/>
</dbReference>
<keyword evidence="1" id="KW-0812">Transmembrane</keyword>
<evidence type="ECO:0000313" key="3">
    <source>
        <dbReference type="EMBL" id="KQL44320.1"/>
    </source>
</evidence>
<protein>
    <submittedName>
        <fullName evidence="3">Chitin deacetylase</fullName>
    </submittedName>
</protein>
<feature type="domain" description="NodB homology" evidence="2">
    <location>
        <begin position="296"/>
        <end position="477"/>
    </location>
</feature>
<accession>A0ABR5N1G0</accession>
<dbReference type="Pfam" id="PF01522">
    <property type="entry name" value="Polysacc_deac_1"/>
    <property type="match status" value="2"/>
</dbReference>
<sequence length="485" mass="54680">MQTGIEKRSNHFFFKMIPVVMVLFLLTGCVPLRGEEQIVGYRTQESKTTQKVIRYTGEKSKAIPFVSTTKRELSLTFNGMADSETMKKLLDELDKYHLKATFFLPGMRVAEEPNLAKEIASRGHEIENNTLNQLDLTKLSYDQIYSEIKLSKDVIQKETGIVPRYVRTKAGTYSDDIRLAAAQNGQDAVISYSLFLHNWENETDAQKIHYVRKYINRGGVITIDTEESKQLVENVSLLAKAAADVGYQFVPLHDLIAGGKERKPLQEIDGYDAAVIHANDSQATYHYVMKEETGKKQIALSFDDWGTDYTITRILDTLDKYSVKASFFLRADGVEKNPNLARAIAEAGHDVANHTYSHPVVTKITQIQLQEEIVKAHQIITEAIQQKPTMYFRPPTGVFDESTLKAIGATGYHSITNFDVDPSDYIKSKTADEIVNAILEQTHSGSVILLHMLDDTHTVEALPIVIEKLRSRGYTFVKMTEMFGP</sequence>
<evidence type="ECO:0000256" key="1">
    <source>
        <dbReference type="SAM" id="Phobius"/>
    </source>
</evidence>
<comment type="caution">
    <text evidence="3">The sequence shown here is derived from an EMBL/GenBank/DDBJ whole genome shotgun (WGS) entry which is preliminary data.</text>
</comment>
<dbReference type="Gene3D" id="3.20.20.370">
    <property type="entry name" value="Glycoside hydrolase/deacetylase"/>
    <property type="match status" value="2"/>
</dbReference>